<accession>A0A166RXG2</accession>
<protein>
    <submittedName>
        <fullName evidence="1">Uncharacterized protein</fullName>
    </submittedName>
</protein>
<proteinExistence type="predicted"/>
<reference evidence="1 2" key="1">
    <citation type="journal article" date="2016" name="Mol. Biol. Evol.">
        <title>Comparative Genomics of Early-Diverging Mushroom-Forming Fungi Provides Insights into the Origins of Lignocellulose Decay Capabilities.</title>
        <authorList>
            <person name="Nagy L.G."/>
            <person name="Riley R."/>
            <person name="Tritt A."/>
            <person name="Adam C."/>
            <person name="Daum C."/>
            <person name="Floudas D."/>
            <person name="Sun H."/>
            <person name="Yadav J.S."/>
            <person name="Pangilinan J."/>
            <person name="Larsson K.H."/>
            <person name="Matsuura K."/>
            <person name="Barry K."/>
            <person name="Labutti K."/>
            <person name="Kuo R."/>
            <person name="Ohm R.A."/>
            <person name="Bhattacharya S.S."/>
            <person name="Shirouzu T."/>
            <person name="Yoshinaga Y."/>
            <person name="Martin F.M."/>
            <person name="Grigoriev I.V."/>
            <person name="Hibbett D.S."/>
        </authorList>
    </citation>
    <scope>NUCLEOTIDE SEQUENCE [LARGE SCALE GENOMIC DNA]</scope>
    <source>
        <strain evidence="1 2">CBS 109695</strain>
    </source>
</reference>
<organism evidence="1 2">
    <name type="scientific">Athelia psychrophila</name>
    <dbReference type="NCBI Taxonomy" id="1759441"/>
    <lineage>
        <taxon>Eukaryota</taxon>
        <taxon>Fungi</taxon>
        <taxon>Dikarya</taxon>
        <taxon>Basidiomycota</taxon>
        <taxon>Agaricomycotina</taxon>
        <taxon>Agaricomycetes</taxon>
        <taxon>Agaricomycetidae</taxon>
        <taxon>Atheliales</taxon>
        <taxon>Atheliaceae</taxon>
        <taxon>Athelia</taxon>
    </lineage>
</organism>
<evidence type="ECO:0000313" key="1">
    <source>
        <dbReference type="EMBL" id="KZP28770.1"/>
    </source>
</evidence>
<dbReference type="Pfam" id="PF20414">
    <property type="entry name" value="DUF6698"/>
    <property type="match status" value="1"/>
</dbReference>
<gene>
    <name evidence="1" type="ORF">FIBSPDRAFT_885616</name>
</gene>
<sequence>MPEAGAVLDLGVQPTLIHLPPLILRYRRGTRNLQVLSDVLGHRMTPLGNHLNLALCAAHTKFSPQKAAKKQKPSVPDPSPEIMEKGRMYGRYIDMFGLIKPVLEHGMVCDPDAADELYTSDSYPLRENRRAKIFDRLVAFAPRIEELLSDVGASKIITAALQLDKGRRGARSTNVNGFKASISEWRVFTPPFNKVHRHHMGFRHETCGQLLCPSSLDWSKAEIQRGLADETIKALPEDFPRFLYHNEEVSDTDLFEGFLKGDLLVRGYLHVMRGPSVALSGGTEDLGSRKGNAALHGITTTNIRSIAYIAVLIRFTLSSQTTLTIGGSPGKWPYGRFYREIVDMCELMPVVQRRALLLWWDEARLHWGLLGPADEGPAGGAGIGTRLERDHKRELG</sequence>
<dbReference type="OrthoDB" id="3220614at2759"/>
<keyword evidence="2" id="KW-1185">Reference proteome</keyword>
<dbReference type="InterPro" id="IPR046521">
    <property type="entry name" value="DUF6698"/>
</dbReference>
<dbReference type="AlphaFoldDB" id="A0A166RXG2"/>
<dbReference type="STRING" id="436010.A0A166RXG2"/>
<dbReference type="Proteomes" id="UP000076532">
    <property type="component" value="Unassembled WGS sequence"/>
</dbReference>
<name>A0A166RXG2_9AGAM</name>
<evidence type="ECO:0000313" key="2">
    <source>
        <dbReference type="Proteomes" id="UP000076532"/>
    </source>
</evidence>
<dbReference type="EMBL" id="KV417502">
    <property type="protein sequence ID" value="KZP28770.1"/>
    <property type="molecule type" value="Genomic_DNA"/>
</dbReference>